<dbReference type="EMBL" id="JAHRIQ010105811">
    <property type="protein sequence ID" value="MEQ2255713.1"/>
    <property type="molecule type" value="Genomic_DNA"/>
</dbReference>
<accession>A0ABV0VG53</accession>
<sequence length="88" mass="10355">MLTCRTSCPGCAYFNLLTRLRTFSVRFHSFLSPRPGKGFGIPATHFRVPASSPGSPPNKQRFSNRWTWHLFRVQLRQPLFRRLLYKEE</sequence>
<comment type="caution">
    <text evidence="1">The sequence shown here is derived from an EMBL/GenBank/DDBJ whole genome shotgun (WGS) entry which is preliminary data.</text>
</comment>
<reference evidence="1 2" key="1">
    <citation type="submission" date="2021-06" db="EMBL/GenBank/DDBJ databases">
        <authorList>
            <person name="Palmer J.M."/>
        </authorList>
    </citation>
    <scope>NUCLEOTIDE SEQUENCE [LARGE SCALE GENOMIC DNA]</scope>
    <source>
        <strain evidence="2">if_2019</strain>
        <tissue evidence="1">Muscle</tissue>
    </source>
</reference>
<keyword evidence="2" id="KW-1185">Reference proteome</keyword>
<gene>
    <name evidence="1" type="ORF">ILYODFUR_016767</name>
</gene>
<evidence type="ECO:0000313" key="2">
    <source>
        <dbReference type="Proteomes" id="UP001482620"/>
    </source>
</evidence>
<dbReference type="Proteomes" id="UP001482620">
    <property type="component" value="Unassembled WGS sequence"/>
</dbReference>
<name>A0ABV0VG53_9TELE</name>
<proteinExistence type="predicted"/>
<protein>
    <submittedName>
        <fullName evidence="1">Uncharacterized protein</fullName>
    </submittedName>
</protein>
<evidence type="ECO:0000313" key="1">
    <source>
        <dbReference type="EMBL" id="MEQ2255713.1"/>
    </source>
</evidence>
<organism evidence="1 2">
    <name type="scientific">Ilyodon furcidens</name>
    <name type="common">goldbreast splitfin</name>
    <dbReference type="NCBI Taxonomy" id="33524"/>
    <lineage>
        <taxon>Eukaryota</taxon>
        <taxon>Metazoa</taxon>
        <taxon>Chordata</taxon>
        <taxon>Craniata</taxon>
        <taxon>Vertebrata</taxon>
        <taxon>Euteleostomi</taxon>
        <taxon>Actinopterygii</taxon>
        <taxon>Neopterygii</taxon>
        <taxon>Teleostei</taxon>
        <taxon>Neoteleostei</taxon>
        <taxon>Acanthomorphata</taxon>
        <taxon>Ovalentaria</taxon>
        <taxon>Atherinomorphae</taxon>
        <taxon>Cyprinodontiformes</taxon>
        <taxon>Goodeidae</taxon>
        <taxon>Ilyodon</taxon>
    </lineage>
</organism>